<proteinExistence type="predicted"/>
<dbReference type="InterPro" id="IPR036388">
    <property type="entry name" value="WH-like_DNA-bd_sf"/>
</dbReference>
<evidence type="ECO:0000313" key="3">
    <source>
        <dbReference type="Proteomes" id="UP000319514"/>
    </source>
</evidence>
<dbReference type="GO" id="GO:0003700">
    <property type="term" value="F:DNA-binding transcription factor activity"/>
    <property type="evidence" value="ECO:0007669"/>
    <property type="project" value="InterPro"/>
</dbReference>
<dbReference type="SMART" id="SM00347">
    <property type="entry name" value="HTH_MARR"/>
    <property type="match status" value="1"/>
</dbReference>
<accession>A0A542ZET2</accession>
<dbReference type="PANTHER" id="PTHR33164">
    <property type="entry name" value="TRANSCRIPTIONAL REGULATOR, MARR FAMILY"/>
    <property type="match status" value="1"/>
</dbReference>
<gene>
    <name evidence="2" type="ORF">FB474_0177</name>
</gene>
<organism evidence="2 3">
    <name type="scientific">Oryzihumus leptocrescens</name>
    <dbReference type="NCBI Taxonomy" id="297536"/>
    <lineage>
        <taxon>Bacteria</taxon>
        <taxon>Bacillati</taxon>
        <taxon>Actinomycetota</taxon>
        <taxon>Actinomycetes</taxon>
        <taxon>Micrococcales</taxon>
        <taxon>Intrasporangiaceae</taxon>
        <taxon>Oryzihumus</taxon>
    </lineage>
</organism>
<dbReference type="InterPro" id="IPR039422">
    <property type="entry name" value="MarR/SlyA-like"/>
</dbReference>
<evidence type="ECO:0000313" key="2">
    <source>
        <dbReference type="EMBL" id="TQL58838.1"/>
    </source>
</evidence>
<dbReference type="InterPro" id="IPR036390">
    <property type="entry name" value="WH_DNA-bd_sf"/>
</dbReference>
<dbReference type="GO" id="GO:0003677">
    <property type="term" value="F:DNA binding"/>
    <property type="evidence" value="ECO:0007669"/>
    <property type="project" value="UniProtKB-KW"/>
</dbReference>
<dbReference type="PROSITE" id="PS50995">
    <property type="entry name" value="HTH_MARR_2"/>
    <property type="match status" value="1"/>
</dbReference>
<dbReference type="EMBL" id="VFOQ01000001">
    <property type="protein sequence ID" value="TQL58838.1"/>
    <property type="molecule type" value="Genomic_DNA"/>
</dbReference>
<reference evidence="2 3" key="1">
    <citation type="submission" date="2019-06" db="EMBL/GenBank/DDBJ databases">
        <title>Sequencing the genomes of 1000 actinobacteria strains.</title>
        <authorList>
            <person name="Klenk H.-P."/>
        </authorList>
    </citation>
    <scope>NUCLEOTIDE SEQUENCE [LARGE SCALE GENOMIC DNA]</scope>
    <source>
        <strain evidence="2 3">DSM 18082</strain>
    </source>
</reference>
<dbReference type="SUPFAM" id="SSF46785">
    <property type="entry name" value="Winged helix' DNA-binding domain"/>
    <property type="match status" value="1"/>
</dbReference>
<protein>
    <submittedName>
        <fullName evidence="2">DNA-binding MarR family transcriptional regulator</fullName>
    </submittedName>
</protein>
<dbReference type="PRINTS" id="PR00598">
    <property type="entry name" value="HTHMARR"/>
</dbReference>
<dbReference type="Gene3D" id="1.10.10.10">
    <property type="entry name" value="Winged helix-like DNA-binding domain superfamily/Winged helix DNA-binding domain"/>
    <property type="match status" value="1"/>
</dbReference>
<dbReference type="GO" id="GO:0006950">
    <property type="term" value="P:response to stress"/>
    <property type="evidence" value="ECO:0007669"/>
    <property type="project" value="TreeGrafter"/>
</dbReference>
<keyword evidence="3" id="KW-1185">Reference proteome</keyword>
<dbReference type="PANTHER" id="PTHR33164:SF104">
    <property type="entry name" value="TRANSCRIPTIONAL REGULATORY PROTEIN"/>
    <property type="match status" value="1"/>
</dbReference>
<sequence>MARLTDSVDQHVERWLPALPQLDAEVEGVITRMQRLLWLLKRSKVQAWARQGVTAADVQTVHTLLACELSGVEATPALLAEKSQMTRAGMTSRLDRLETAGHLTRHPDPEDRRRVIVRLTPAGRAMWEAALEVGIRLEAELLDHLTPHQRTQLNQLLRALLSGVEARPD</sequence>
<dbReference type="RefSeq" id="WP_141786927.1">
    <property type="nucleotide sequence ID" value="NZ_BAAAKX010000003.1"/>
</dbReference>
<comment type="caution">
    <text evidence="2">The sequence shown here is derived from an EMBL/GenBank/DDBJ whole genome shotgun (WGS) entry which is preliminary data.</text>
</comment>
<dbReference type="Pfam" id="PF12802">
    <property type="entry name" value="MarR_2"/>
    <property type="match status" value="1"/>
</dbReference>
<dbReference type="Proteomes" id="UP000319514">
    <property type="component" value="Unassembled WGS sequence"/>
</dbReference>
<evidence type="ECO:0000259" key="1">
    <source>
        <dbReference type="PROSITE" id="PS50995"/>
    </source>
</evidence>
<dbReference type="OrthoDB" id="8635520at2"/>
<feature type="domain" description="HTH marR-type" evidence="1">
    <location>
        <begin position="23"/>
        <end position="162"/>
    </location>
</feature>
<dbReference type="AlphaFoldDB" id="A0A542ZET2"/>
<name>A0A542ZET2_9MICO</name>
<dbReference type="InterPro" id="IPR000835">
    <property type="entry name" value="HTH_MarR-typ"/>
</dbReference>
<keyword evidence="2" id="KW-0238">DNA-binding</keyword>